<dbReference type="AlphaFoldDB" id="A0A6L3SXZ0"/>
<feature type="transmembrane region" description="Helical" evidence="1">
    <location>
        <begin position="54"/>
        <end position="72"/>
    </location>
</feature>
<gene>
    <name evidence="2" type="ORF">F6X53_12680</name>
</gene>
<comment type="caution">
    <text evidence="2">The sequence shown here is derived from an EMBL/GenBank/DDBJ whole genome shotgun (WGS) entry which is preliminary data.</text>
</comment>
<organism evidence="2 3">
    <name type="scientific">Methylobacterium soli</name>
    <dbReference type="NCBI Taxonomy" id="553447"/>
    <lineage>
        <taxon>Bacteria</taxon>
        <taxon>Pseudomonadati</taxon>
        <taxon>Pseudomonadota</taxon>
        <taxon>Alphaproteobacteria</taxon>
        <taxon>Hyphomicrobiales</taxon>
        <taxon>Methylobacteriaceae</taxon>
        <taxon>Methylobacterium</taxon>
    </lineage>
</organism>
<dbReference type="RefSeq" id="WP_151000395.1">
    <property type="nucleotide sequence ID" value="NZ_BPQY01000571.1"/>
</dbReference>
<sequence length="76" mass="8631">MTVLRQAASNRASNVQQPIAYPPRQADFGGTRIPRASLSRAFVQRRIVMLKGGLLWLIGIPLPIILLIYFFTNWLH</sequence>
<evidence type="ECO:0000256" key="1">
    <source>
        <dbReference type="SAM" id="Phobius"/>
    </source>
</evidence>
<keyword evidence="1" id="KW-0812">Transmembrane</keyword>
<protein>
    <submittedName>
        <fullName evidence="2">Uncharacterized protein</fullName>
    </submittedName>
</protein>
<keyword evidence="3" id="KW-1185">Reference proteome</keyword>
<keyword evidence="1" id="KW-1133">Transmembrane helix</keyword>
<evidence type="ECO:0000313" key="3">
    <source>
        <dbReference type="Proteomes" id="UP000474159"/>
    </source>
</evidence>
<keyword evidence="1" id="KW-0472">Membrane</keyword>
<evidence type="ECO:0000313" key="2">
    <source>
        <dbReference type="EMBL" id="KAB1078863.1"/>
    </source>
</evidence>
<name>A0A6L3SXZ0_9HYPH</name>
<dbReference type="EMBL" id="VZZK01000011">
    <property type="protein sequence ID" value="KAB1078863.1"/>
    <property type="molecule type" value="Genomic_DNA"/>
</dbReference>
<accession>A0A6L3SXZ0</accession>
<reference evidence="2 3" key="1">
    <citation type="submission" date="2019-09" db="EMBL/GenBank/DDBJ databases">
        <title>YIM 48816 draft genome.</title>
        <authorList>
            <person name="Jiang L."/>
        </authorList>
    </citation>
    <scope>NUCLEOTIDE SEQUENCE [LARGE SCALE GENOMIC DNA]</scope>
    <source>
        <strain evidence="2 3">YIM 48816</strain>
    </source>
</reference>
<dbReference type="Proteomes" id="UP000474159">
    <property type="component" value="Unassembled WGS sequence"/>
</dbReference>
<proteinExistence type="predicted"/>